<dbReference type="GO" id="GO:0046474">
    <property type="term" value="P:glycerophospholipid biosynthetic process"/>
    <property type="evidence" value="ECO:0007669"/>
    <property type="project" value="TreeGrafter"/>
</dbReference>
<dbReference type="InterPro" id="IPR006357">
    <property type="entry name" value="HAD-SF_hydro_IIA"/>
</dbReference>
<dbReference type="PaxDb" id="121845-A0A1S3DH60"/>
<proteinExistence type="predicted"/>
<gene>
    <name evidence="4" type="primary">LOC103517622</name>
</gene>
<dbReference type="PANTHER" id="PTHR14269:SF4">
    <property type="entry name" value="CAT EYE SYNDROME CRITICAL REGION PROTEIN 5"/>
    <property type="match status" value="1"/>
</dbReference>
<keyword evidence="3" id="KW-1185">Reference proteome</keyword>
<dbReference type="RefSeq" id="XP_008480884.1">
    <property type="nucleotide sequence ID" value="XM_008482662.3"/>
</dbReference>
<reference evidence="4" key="1">
    <citation type="submission" date="2025-08" db="UniProtKB">
        <authorList>
            <consortium name="RefSeq"/>
        </authorList>
    </citation>
    <scope>IDENTIFICATION</scope>
</reference>
<dbReference type="InterPro" id="IPR050324">
    <property type="entry name" value="CDP-alcohol_PTase-I"/>
</dbReference>
<dbReference type="NCBIfam" id="TIGR01460">
    <property type="entry name" value="HAD-SF-IIA"/>
    <property type="match status" value="1"/>
</dbReference>
<dbReference type="GO" id="GO:0005739">
    <property type="term" value="C:mitochondrion"/>
    <property type="evidence" value="ECO:0007669"/>
    <property type="project" value="TreeGrafter"/>
</dbReference>
<name>A0A1S3DH60_DIACI</name>
<dbReference type="InterPro" id="IPR006353">
    <property type="entry name" value="HAD-SF_hydro_IIA_CECR5"/>
</dbReference>
<dbReference type="GeneID" id="103517622"/>
<dbReference type="KEGG" id="dci:103517622"/>
<dbReference type="STRING" id="121845.A0A1S3DH60"/>
<evidence type="ECO:0000313" key="3">
    <source>
        <dbReference type="Proteomes" id="UP000079169"/>
    </source>
</evidence>
<dbReference type="Pfam" id="PF13344">
    <property type="entry name" value="Hydrolase_6"/>
    <property type="match status" value="1"/>
</dbReference>
<dbReference type="NCBIfam" id="TIGR01456">
    <property type="entry name" value="CECR5"/>
    <property type="match status" value="1"/>
</dbReference>
<organism evidence="3 4">
    <name type="scientific">Diaphorina citri</name>
    <name type="common">Asian citrus psyllid</name>
    <dbReference type="NCBI Taxonomy" id="121845"/>
    <lineage>
        <taxon>Eukaryota</taxon>
        <taxon>Metazoa</taxon>
        <taxon>Ecdysozoa</taxon>
        <taxon>Arthropoda</taxon>
        <taxon>Hexapoda</taxon>
        <taxon>Insecta</taxon>
        <taxon>Pterygota</taxon>
        <taxon>Neoptera</taxon>
        <taxon>Paraneoptera</taxon>
        <taxon>Hemiptera</taxon>
        <taxon>Sternorrhyncha</taxon>
        <taxon>Psylloidea</taxon>
        <taxon>Psyllidae</taxon>
        <taxon>Diaphorininae</taxon>
        <taxon>Diaphorina</taxon>
    </lineage>
</organism>
<protein>
    <recommendedName>
        <fullName evidence="2">Haloacid dehalogenase-like hydrolase domain-containing 5</fullName>
    </recommendedName>
</protein>
<dbReference type="SUPFAM" id="SSF56784">
    <property type="entry name" value="HAD-like"/>
    <property type="match status" value="1"/>
</dbReference>
<dbReference type="FunFam" id="3.40.50.1000:FF:000081">
    <property type="entry name" value="Haloacid dehalogenase like hydrolase domain containing 5"/>
    <property type="match status" value="1"/>
</dbReference>
<keyword evidence="1" id="KW-0732">Signal</keyword>
<dbReference type="AlphaFoldDB" id="A0A1S3DH60"/>
<accession>A0A1S3DH60</accession>
<dbReference type="InterPro" id="IPR036412">
    <property type="entry name" value="HAD-like_sf"/>
</dbReference>
<evidence type="ECO:0000256" key="2">
    <source>
        <dbReference type="ARBA" id="ARBA00069384"/>
    </source>
</evidence>
<evidence type="ECO:0000256" key="1">
    <source>
        <dbReference type="ARBA" id="ARBA00022729"/>
    </source>
</evidence>
<dbReference type="Gene3D" id="3.40.50.1000">
    <property type="entry name" value="HAD superfamily/HAD-like"/>
    <property type="match status" value="1"/>
</dbReference>
<dbReference type="OMA" id="NIGFTHV"/>
<evidence type="ECO:0000313" key="4">
    <source>
        <dbReference type="RefSeq" id="XP_008480884.1"/>
    </source>
</evidence>
<dbReference type="PANTHER" id="PTHR14269">
    <property type="entry name" value="CDP-DIACYLGLYCEROL--GLYCEROL-3-PHOSPHATE 3-PHOSPHATIDYLTRANSFERASE-RELATED"/>
    <property type="match status" value="1"/>
</dbReference>
<dbReference type="InterPro" id="IPR023214">
    <property type="entry name" value="HAD_sf"/>
</dbReference>
<dbReference type="Proteomes" id="UP000079169">
    <property type="component" value="Unplaced"/>
</dbReference>
<sequence length="314" mass="35129">MACKFVKSLKLCNIHKISNYIEHIQQDINTKYFSSTSNKEILSPSFGLIFDIDGVLVRGKQVLPGVQDTFMNKLTNSGGRFVVPTVFVTNAGNSLAADKAKQLTEWLGVEVEEDQVVMSHTPIKMLHKYHTKHTLISGQGPMEEIAKRLGFNKVVTVDSIRNAHPLLDCVDHRRRVSLKDVQSGKVVPSPIDPVEAIAVIGEPVRWETNLQLIIDLLLTNGNPNELPPTVPYPHIPVIASNMDLLWMSEATMPRFGHGTFLVCLESLYKKITGHDLIYDHLVGKPCELTYQYAVQLLLKQVSQPQQLIRLYGIG</sequence>